<organism evidence="1 2">
    <name type="scientific">Penicillium nordicum</name>
    <dbReference type="NCBI Taxonomy" id="229535"/>
    <lineage>
        <taxon>Eukaryota</taxon>
        <taxon>Fungi</taxon>
        <taxon>Dikarya</taxon>
        <taxon>Ascomycota</taxon>
        <taxon>Pezizomycotina</taxon>
        <taxon>Eurotiomycetes</taxon>
        <taxon>Eurotiomycetidae</taxon>
        <taxon>Eurotiales</taxon>
        <taxon>Aspergillaceae</taxon>
        <taxon>Penicillium</taxon>
    </lineage>
</organism>
<keyword evidence="2" id="KW-1185">Reference proteome</keyword>
<reference evidence="1 2" key="1">
    <citation type="submission" date="2015-08" db="EMBL/GenBank/DDBJ databases">
        <title>Genome sequencing of Penicillium nordicum.</title>
        <authorList>
            <person name="Nguyen H.D."/>
            <person name="Seifert K.A."/>
        </authorList>
    </citation>
    <scope>NUCLEOTIDE SEQUENCE [LARGE SCALE GENOMIC DNA]</scope>
    <source>
        <strain evidence="1 2">DAOMC 185683</strain>
    </source>
</reference>
<evidence type="ECO:0000313" key="1">
    <source>
        <dbReference type="EMBL" id="KOS45183.1"/>
    </source>
</evidence>
<name>A0A0M9WHM7_9EURO</name>
<dbReference type="AlphaFoldDB" id="A0A0M9WHM7"/>
<sequence length="80" mass="8899">MSQGPGADRKTAYPIARWGQGKKKKVYGPAVFGAAQGVPGQGIDYSTIPPIALDPLEAYAALNYMHQQWMYWLQCRAAWR</sequence>
<accession>A0A0M9WHM7</accession>
<dbReference type="OrthoDB" id="4296871at2759"/>
<proteinExistence type="predicted"/>
<protein>
    <submittedName>
        <fullName evidence="1">Uncharacterized protein</fullName>
    </submittedName>
</protein>
<gene>
    <name evidence="1" type="ORF">ACN38_g3937</name>
</gene>
<dbReference type="EMBL" id="LHQQ01000048">
    <property type="protein sequence ID" value="KOS45183.1"/>
    <property type="molecule type" value="Genomic_DNA"/>
</dbReference>
<comment type="caution">
    <text evidence="1">The sequence shown here is derived from an EMBL/GenBank/DDBJ whole genome shotgun (WGS) entry which is preliminary data.</text>
</comment>
<dbReference type="Proteomes" id="UP000037696">
    <property type="component" value="Unassembled WGS sequence"/>
</dbReference>
<evidence type="ECO:0000313" key="2">
    <source>
        <dbReference type="Proteomes" id="UP000037696"/>
    </source>
</evidence>